<feature type="signal peptide" evidence="5">
    <location>
        <begin position="1"/>
        <end position="22"/>
    </location>
</feature>
<evidence type="ECO:0000313" key="7">
    <source>
        <dbReference type="EMBL" id="SJZ84517.1"/>
    </source>
</evidence>
<dbReference type="STRING" id="225324.SAMN02745126_02532"/>
<evidence type="ECO:0000256" key="1">
    <source>
        <dbReference type="ARBA" id="ARBA00010062"/>
    </source>
</evidence>
<evidence type="ECO:0000256" key="2">
    <source>
        <dbReference type="ARBA" id="ARBA00022448"/>
    </source>
</evidence>
<dbReference type="PRINTS" id="PR00337">
    <property type="entry name" value="LEUILEVALBP"/>
</dbReference>
<feature type="domain" description="Leucine-binding protein" evidence="6">
    <location>
        <begin position="24"/>
        <end position="365"/>
    </location>
</feature>
<dbReference type="EMBL" id="FUWJ01000002">
    <property type="protein sequence ID" value="SJZ84517.1"/>
    <property type="molecule type" value="Genomic_DNA"/>
</dbReference>
<dbReference type="PANTHER" id="PTHR30483">
    <property type="entry name" value="LEUCINE-SPECIFIC-BINDING PROTEIN"/>
    <property type="match status" value="1"/>
</dbReference>
<feature type="chain" id="PRO_5012323509" evidence="5">
    <location>
        <begin position="23"/>
        <end position="378"/>
    </location>
</feature>
<dbReference type="InterPro" id="IPR000709">
    <property type="entry name" value="Leu_Ile_Val-bd"/>
</dbReference>
<dbReference type="RefSeq" id="WP_170920910.1">
    <property type="nucleotide sequence ID" value="NZ_FUWJ01000002.1"/>
</dbReference>
<protein>
    <submittedName>
        <fullName evidence="7">Branched-chain amino acid transport system substrate-binding protein</fullName>
    </submittedName>
</protein>
<dbReference type="InterPro" id="IPR028082">
    <property type="entry name" value="Peripla_BP_I"/>
</dbReference>
<evidence type="ECO:0000259" key="6">
    <source>
        <dbReference type="Pfam" id="PF13458"/>
    </source>
</evidence>
<dbReference type="SUPFAM" id="SSF53822">
    <property type="entry name" value="Periplasmic binding protein-like I"/>
    <property type="match status" value="1"/>
</dbReference>
<evidence type="ECO:0000256" key="3">
    <source>
        <dbReference type="ARBA" id="ARBA00022729"/>
    </source>
</evidence>
<evidence type="ECO:0000313" key="8">
    <source>
        <dbReference type="Proteomes" id="UP000190092"/>
    </source>
</evidence>
<dbReference type="InterPro" id="IPR028081">
    <property type="entry name" value="Leu-bd"/>
</dbReference>
<keyword evidence="4" id="KW-0029">Amino-acid transport</keyword>
<keyword evidence="3 5" id="KW-0732">Signal</keyword>
<organism evidence="7 8">
    <name type="scientific">Enhydrobacter aerosaccus</name>
    <dbReference type="NCBI Taxonomy" id="225324"/>
    <lineage>
        <taxon>Bacteria</taxon>
        <taxon>Pseudomonadati</taxon>
        <taxon>Pseudomonadota</taxon>
        <taxon>Alphaproteobacteria</taxon>
        <taxon>Hyphomicrobiales</taxon>
        <taxon>Enhydrobacter</taxon>
    </lineage>
</organism>
<gene>
    <name evidence="7" type="ORF">SAMN02745126_02532</name>
</gene>
<keyword evidence="2" id="KW-0813">Transport</keyword>
<reference evidence="8" key="1">
    <citation type="submission" date="2017-02" db="EMBL/GenBank/DDBJ databases">
        <authorList>
            <person name="Varghese N."/>
            <person name="Submissions S."/>
        </authorList>
    </citation>
    <scope>NUCLEOTIDE SEQUENCE [LARGE SCALE GENOMIC DNA]</scope>
    <source>
        <strain evidence="8">ATCC 27094</strain>
    </source>
</reference>
<sequence length="378" mass="40388">MKGKLLSAVAAVLLLGAGPVLAQPIVIGVSTPKTGPAAVASEWEMWGANLAVDEINAAGGLLGGRKVELMVLDNKCNPSEGVNVANKLVEAKVVAIEGAHCSSVHLATMKIIADAKIPMITGIASNPQITELAGPGRNEYAFRISPSDSAMMDALGIYLGQKKLFKTVSIVGEDTDFGRGGADAFKAVADKAGVKIVSTDFPPQNTPDFTSLLTRLQQLRPDAIATFQLGGDSINFLRQAMQLGLHIPYTGRVELGGRNQPIIEAGGMENSISAWVYNATVDDPLNKAFVEKIKAKYKSEPYLQTWAGYQCIRIIAQAIKDANSTDGQKVMEAMRKVKIDNLLGKTVTFDDHNSMGHYVVLQTVKNRKVAVADIVEVK</sequence>
<dbReference type="PANTHER" id="PTHR30483:SF6">
    <property type="entry name" value="PERIPLASMIC BINDING PROTEIN OF ABC TRANSPORTER FOR NATURAL AMINO ACIDS"/>
    <property type="match status" value="1"/>
</dbReference>
<evidence type="ECO:0000256" key="5">
    <source>
        <dbReference type="SAM" id="SignalP"/>
    </source>
</evidence>
<keyword evidence="8" id="KW-1185">Reference proteome</keyword>
<accession>A0A1T4NZM9</accession>
<dbReference type="Pfam" id="PF13458">
    <property type="entry name" value="Peripla_BP_6"/>
    <property type="match status" value="1"/>
</dbReference>
<dbReference type="Gene3D" id="3.40.50.2300">
    <property type="match status" value="2"/>
</dbReference>
<dbReference type="InterPro" id="IPR051010">
    <property type="entry name" value="BCAA_transport"/>
</dbReference>
<name>A0A1T4NZM9_9HYPH</name>
<comment type="similarity">
    <text evidence="1">Belongs to the leucine-binding protein family.</text>
</comment>
<proteinExistence type="inferred from homology"/>
<dbReference type="AlphaFoldDB" id="A0A1T4NZM9"/>
<dbReference type="Proteomes" id="UP000190092">
    <property type="component" value="Unassembled WGS sequence"/>
</dbReference>
<dbReference type="GO" id="GO:0006865">
    <property type="term" value="P:amino acid transport"/>
    <property type="evidence" value="ECO:0007669"/>
    <property type="project" value="UniProtKB-KW"/>
</dbReference>
<evidence type="ECO:0000256" key="4">
    <source>
        <dbReference type="ARBA" id="ARBA00022970"/>
    </source>
</evidence>